<comment type="caution">
    <text evidence="2">The sequence shown here is derived from an EMBL/GenBank/DDBJ whole genome shotgun (WGS) entry which is preliminary data.</text>
</comment>
<keyword evidence="3" id="KW-1185">Reference proteome</keyword>
<feature type="compositionally biased region" description="Basic residues" evidence="1">
    <location>
        <begin position="61"/>
        <end position="72"/>
    </location>
</feature>
<evidence type="ECO:0000313" key="2">
    <source>
        <dbReference type="EMBL" id="GGA87862.1"/>
    </source>
</evidence>
<sequence length="99" mass="10491">MARKFSTGGAGAAFPSSNPIVIVSGMKESSRQPDPDPDPDSGGRGAVDRKQRLSEQLRANLARRKAQARARRAGSADDRNEGIEVVSDSVNKPSRTDVG</sequence>
<reference evidence="2" key="1">
    <citation type="journal article" date="2014" name="Int. J. Syst. Evol. Microbiol.">
        <title>Complete genome sequence of Corynebacterium casei LMG S-19264T (=DSM 44701T), isolated from a smear-ripened cheese.</title>
        <authorList>
            <consortium name="US DOE Joint Genome Institute (JGI-PGF)"/>
            <person name="Walter F."/>
            <person name="Albersmeier A."/>
            <person name="Kalinowski J."/>
            <person name="Ruckert C."/>
        </authorList>
    </citation>
    <scope>NUCLEOTIDE SEQUENCE</scope>
    <source>
        <strain evidence="2">CGMCC 1.15082</strain>
    </source>
</reference>
<feature type="region of interest" description="Disordered" evidence="1">
    <location>
        <begin position="1"/>
        <end position="99"/>
    </location>
</feature>
<proteinExistence type="predicted"/>
<feature type="compositionally biased region" description="Basic and acidic residues" evidence="1">
    <location>
        <begin position="46"/>
        <end position="55"/>
    </location>
</feature>
<evidence type="ECO:0000256" key="1">
    <source>
        <dbReference type="SAM" id="MobiDB-lite"/>
    </source>
</evidence>
<dbReference type="AlphaFoldDB" id="A0A916WD86"/>
<dbReference type="Proteomes" id="UP000646478">
    <property type="component" value="Unassembled WGS sequence"/>
</dbReference>
<protein>
    <submittedName>
        <fullName evidence="2">Uncharacterized protein</fullName>
    </submittedName>
</protein>
<name>A0A916WD86_9HYPH</name>
<gene>
    <name evidence="2" type="ORF">GCM10011491_14510</name>
</gene>
<reference evidence="2" key="2">
    <citation type="submission" date="2020-09" db="EMBL/GenBank/DDBJ databases">
        <authorList>
            <person name="Sun Q."/>
            <person name="Zhou Y."/>
        </authorList>
    </citation>
    <scope>NUCLEOTIDE SEQUENCE</scope>
    <source>
        <strain evidence="2">CGMCC 1.15082</strain>
    </source>
</reference>
<accession>A0A916WD86</accession>
<organism evidence="2 3">
    <name type="scientific">Brucella endophytica</name>
    <dbReference type="NCBI Taxonomy" id="1963359"/>
    <lineage>
        <taxon>Bacteria</taxon>
        <taxon>Pseudomonadati</taxon>
        <taxon>Pseudomonadota</taxon>
        <taxon>Alphaproteobacteria</taxon>
        <taxon>Hyphomicrobiales</taxon>
        <taxon>Brucellaceae</taxon>
        <taxon>Brucella/Ochrobactrum group</taxon>
        <taxon>Brucella</taxon>
    </lineage>
</organism>
<evidence type="ECO:0000313" key="3">
    <source>
        <dbReference type="Proteomes" id="UP000646478"/>
    </source>
</evidence>
<dbReference type="EMBL" id="BMHH01000004">
    <property type="protein sequence ID" value="GGA87862.1"/>
    <property type="molecule type" value="Genomic_DNA"/>
</dbReference>